<evidence type="ECO:0000313" key="1">
    <source>
        <dbReference type="EMBL" id="RWR12580.1"/>
    </source>
</evidence>
<dbReference type="OrthoDB" id="2905540at2"/>
<accession>A0A451GBW0</accession>
<evidence type="ECO:0000313" key="2">
    <source>
        <dbReference type="Proteomes" id="UP000273811"/>
    </source>
</evidence>
<reference evidence="1" key="1">
    <citation type="submission" date="2018-12" db="EMBL/GenBank/DDBJ databases">
        <authorList>
            <person name="Sun L."/>
            <person name="Chen Z."/>
        </authorList>
    </citation>
    <scope>NUCLEOTIDE SEQUENCE [LARGE SCALE GENOMIC DNA]</scope>
    <source>
        <strain evidence="1">DSM 16012</strain>
    </source>
</reference>
<dbReference type="EMBL" id="QYTU02000009">
    <property type="protein sequence ID" value="RWR12580.1"/>
    <property type="molecule type" value="Genomic_DNA"/>
</dbReference>
<sequence>MSSLYEQLPDDLLAGFYVEIRKNIKKGILSETMYHEIALIKAAAEKRGVSERELYEIYQKQIKPLYK</sequence>
<organism evidence="1 2">
    <name type="scientific">Siminovitchia fortis</name>
    <dbReference type="NCBI Taxonomy" id="254758"/>
    <lineage>
        <taxon>Bacteria</taxon>
        <taxon>Bacillati</taxon>
        <taxon>Bacillota</taxon>
        <taxon>Bacilli</taxon>
        <taxon>Bacillales</taxon>
        <taxon>Bacillaceae</taxon>
        <taxon>Siminovitchia</taxon>
    </lineage>
</organism>
<gene>
    <name evidence="1" type="ORF">D4N35_006055</name>
</gene>
<name>A0A451GBW0_9BACI</name>
<keyword evidence="2" id="KW-1185">Reference proteome</keyword>
<comment type="caution">
    <text evidence="1">The sequence shown here is derived from an EMBL/GenBank/DDBJ whole genome shotgun (WGS) entry which is preliminary data.</text>
</comment>
<dbReference type="Proteomes" id="UP000273811">
    <property type="component" value="Unassembled WGS sequence"/>
</dbReference>
<proteinExistence type="predicted"/>
<dbReference type="AlphaFoldDB" id="A0A451GBW0"/>
<protein>
    <submittedName>
        <fullName evidence="1">Uncharacterized protein</fullName>
    </submittedName>
</protein>
<dbReference type="RefSeq" id="WP_120071463.1">
    <property type="nucleotide sequence ID" value="NZ_CP126113.1"/>
</dbReference>